<sequence length="363" mass="40896">MVMVKVMSSNKKKKLVISMVEASLPPGFRFHPRDEELISDYLSNKVYNNNSTATDDDDDDDDDSNPHLPLLLQVDLNHCEPWDLPEMACVGGKEWYFYSQRDRKYATGLRTNRATVSGYWKATGKDRCIHDKRKQIVGMRKTLVFYLGRAPKGKKTDWVMHEFRLQSSPPADLHHNHSSLKDQDWVLCRVFCKNRELVGGKQMTTRCGSNNHEDTQSCSSSLPPLMDPNYSCCFSFDQSQATVATTNIDDMIFNQQVPCFSMINRPPPADIILFSNTNTNTISIPPPPAAAADDDAPNIIPSSISQSLDHYSSCEKKEVFKAILSRFNETDHECSATSLSFGQGISDQSFLSDAALPVTMWYP</sequence>
<organism evidence="1 2">
    <name type="scientific">Arctium lappa</name>
    <name type="common">Greater burdock</name>
    <name type="synonym">Lappa major</name>
    <dbReference type="NCBI Taxonomy" id="4217"/>
    <lineage>
        <taxon>Eukaryota</taxon>
        <taxon>Viridiplantae</taxon>
        <taxon>Streptophyta</taxon>
        <taxon>Embryophyta</taxon>
        <taxon>Tracheophyta</taxon>
        <taxon>Spermatophyta</taxon>
        <taxon>Magnoliopsida</taxon>
        <taxon>eudicotyledons</taxon>
        <taxon>Gunneridae</taxon>
        <taxon>Pentapetalae</taxon>
        <taxon>asterids</taxon>
        <taxon>campanulids</taxon>
        <taxon>Asterales</taxon>
        <taxon>Asteraceae</taxon>
        <taxon>Carduoideae</taxon>
        <taxon>Cardueae</taxon>
        <taxon>Arctiinae</taxon>
        <taxon>Arctium</taxon>
    </lineage>
</organism>
<reference evidence="1 2" key="2">
    <citation type="journal article" date="2022" name="Mol. Ecol. Resour.">
        <title>The genomes of chicory, endive, great burdock and yacon provide insights into Asteraceae paleo-polyploidization history and plant inulin production.</title>
        <authorList>
            <person name="Fan W."/>
            <person name="Wang S."/>
            <person name="Wang H."/>
            <person name="Wang A."/>
            <person name="Jiang F."/>
            <person name="Liu H."/>
            <person name="Zhao H."/>
            <person name="Xu D."/>
            <person name="Zhang Y."/>
        </authorList>
    </citation>
    <scope>NUCLEOTIDE SEQUENCE [LARGE SCALE GENOMIC DNA]</scope>
    <source>
        <strain evidence="2">cv. Niubang</strain>
    </source>
</reference>
<gene>
    <name evidence="1" type="ORF">L6452_40062</name>
</gene>
<proteinExistence type="predicted"/>
<dbReference type="EMBL" id="CM042061">
    <property type="protein sequence ID" value="KAI3673931.1"/>
    <property type="molecule type" value="Genomic_DNA"/>
</dbReference>
<evidence type="ECO:0000313" key="1">
    <source>
        <dbReference type="EMBL" id="KAI3673931.1"/>
    </source>
</evidence>
<dbReference type="Proteomes" id="UP001055879">
    <property type="component" value="Linkage Group LG15"/>
</dbReference>
<accession>A0ACB8XUQ3</accession>
<evidence type="ECO:0000313" key="2">
    <source>
        <dbReference type="Proteomes" id="UP001055879"/>
    </source>
</evidence>
<keyword evidence="2" id="KW-1185">Reference proteome</keyword>
<name>A0ACB8XUQ3_ARCLA</name>
<comment type="caution">
    <text evidence="1">The sequence shown here is derived from an EMBL/GenBank/DDBJ whole genome shotgun (WGS) entry which is preliminary data.</text>
</comment>
<reference evidence="2" key="1">
    <citation type="journal article" date="2022" name="Mol. Ecol. Resour.">
        <title>The genomes of chicory, endive, great burdock and yacon provide insights into Asteraceae palaeo-polyploidization history and plant inulin production.</title>
        <authorList>
            <person name="Fan W."/>
            <person name="Wang S."/>
            <person name="Wang H."/>
            <person name="Wang A."/>
            <person name="Jiang F."/>
            <person name="Liu H."/>
            <person name="Zhao H."/>
            <person name="Xu D."/>
            <person name="Zhang Y."/>
        </authorList>
    </citation>
    <scope>NUCLEOTIDE SEQUENCE [LARGE SCALE GENOMIC DNA]</scope>
    <source>
        <strain evidence="2">cv. Niubang</strain>
    </source>
</reference>
<protein>
    <submittedName>
        <fullName evidence="1">Uncharacterized protein</fullName>
    </submittedName>
</protein>